<dbReference type="GO" id="GO:0005737">
    <property type="term" value="C:cytoplasm"/>
    <property type="evidence" value="ECO:0007669"/>
    <property type="project" value="TreeGrafter"/>
</dbReference>
<evidence type="ECO:0000313" key="6">
    <source>
        <dbReference type="EMBL" id="OYD07123.1"/>
    </source>
</evidence>
<dbReference type="Gene3D" id="3.50.50.60">
    <property type="entry name" value="FAD/NAD(P)-binding domain"/>
    <property type="match status" value="1"/>
</dbReference>
<dbReference type="GO" id="GO:0016491">
    <property type="term" value="F:oxidoreductase activity"/>
    <property type="evidence" value="ECO:0007669"/>
    <property type="project" value="UniProtKB-KW"/>
</dbReference>
<dbReference type="SUPFAM" id="SSF54373">
    <property type="entry name" value="FAD-linked reductases, C-terminal domain"/>
    <property type="match status" value="1"/>
</dbReference>
<accession>A0A235B4B7</accession>
<sequence length="372" mass="39695">MKVVIVGAGIVGASAAYVLAKQGTEVVLVDREDQGQATAAGAGIVSPWISHRSEDADWYRLASAGARYYHRLVSQLSEDGEVDFGFSRVGALAVSRDTEELDRIEAQAYTRKTEAPEIGDITRMKPGEANRHFPPLDRDLGAVHITGAARVDGHLLRESLKRAARKHGVQVRKGDAQPEMADSRMFGVRVHDEKIEADAVVAASGAWASQMLEPLGVKVPVAPQRGQIMHLQLLGDIDTSRWPVVLPTGSHYMLAFDDSRVVVGATREDDTGFDYRITAGGMAEVLNEALAVAPGLADSTVYETRIGFRPVTRDLLPLLGTAPQLSGLVMATGLGPSGLTMGPYVGSLAASLALGESPALDLAPYDPLRNPE</sequence>
<dbReference type="PANTHER" id="PTHR13847">
    <property type="entry name" value="SARCOSINE DEHYDROGENASE-RELATED"/>
    <property type="match status" value="1"/>
</dbReference>
<dbReference type="Pfam" id="PF01266">
    <property type="entry name" value="DAO"/>
    <property type="match status" value="1"/>
</dbReference>
<dbReference type="PRINTS" id="PR00420">
    <property type="entry name" value="RNGMNOXGNASE"/>
</dbReference>
<keyword evidence="7" id="KW-1185">Reference proteome</keyword>
<keyword evidence="3" id="KW-0285">Flavoprotein</keyword>
<dbReference type="Proteomes" id="UP000215459">
    <property type="component" value="Unassembled WGS sequence"/>
</dbReference>
<evidence type="ECO:0000256" key="1">
    <source>
        <dbReference type="ARBA" id="ARBA00001974"/>
    </source>
</evidence>
<proteinExistence type="inferred from homology"/>
<dbReference type="EMBL" id="NOWF01000007">
    <property type="protein sequence ID" value="OYD07123.1"/>
    <property type="molecule type" value="Genomic_DNA"/>
</dbReference>
<comment type="cofactor">
    <cofactor evidence="1">
        <name>FAD</name>
        <dbReference type="ChEBI" id="CHEBI:57692"/>
    </cofactor>
</comment>
<name>A0A235B4B7_9BACL</name>
<dbReference type="OrthoDB" id="9805337at2"/>
<keyword evidence="4" id="KW-0560">Oxidoreductase</keyword>
<dbReference type="AlphaFoldDB" id="A0A235B4B7"/>
<organism evidence="6 7">
    <name type="scientific">Paludifilum halophilum</name>
    <dbReference type="NCBI Taxonomy" id="1642702"/>
    <lineage>
        <taxon>Bacteria</taxon>
        <taxon>Bacillati</taxon>
        <taxon>Bacillota</taxon>
        <taxon>Bacilli</taxon>
        <taxon>Bacillales</taxon>
        <taxon>Thermoactinomycetaceae</taxon>
        <taxon>Paludifilum</taxon>
    </lineage>
</organism>
<evidence type="ECO:0000313" key="7">
    <source>
        <dbReference type="Proteomes" id="UP000215459"/>
    </source>
</evidence>
<gene>
    <name evidence="6" type="ORF">CHM34_12050</name>
</gene>
<reference evidence="6 7" key="1">
    <citation type="submission" date="2017-07" db="EMBL/GenBank/DDBJ databases">
        <title>The genome sequence of Paludifilum halophilum highlights mechanisms for microbial adaptation to high salt environemnts.</title>
        <authorList>
            <person name="Belbahri L."/>
        </authorList>
    </citation>
    <scope>NUCLEOTIDE SEQUENCE [LARGE SCALE GENOMIC DNA]</scope>
    <source>
        <strain evidence="6 7">DSM 102817</strain>
    </source>
</reference>
<dbReference type="PANTHER" id="PTHR13847:SF286">
    <property type="entry name" value="D-AMINO ACID DEHYDROGENASE"/>
    <property type="match status" value="1"/>
</dbReference>
<feature type="domain" description="FAD dependent oxidoreductase" evidence="5">
    <location>
        <begin position="2"/>
        <end position="352"/>
    </location>
</feature>
<evidence type="ECO:0000256" key="3">
    <source>
        <dbReference type="ARBA" id="ARBA00022630"/>
    </source>
</evidence>
<comment type="similarity">
    <text evidence="2">Belongs to the DadA oxidoreductase family.</text>
</comment>
<protein>
    <submittedName>
        <fullName evidence="6">FAD-dependent oxidoreductase</fullName>
    </submittedName>
</protein>
<comment type="caution">
    <text evidence="6">The sequence shown here is derived from an EMBL/GenBank/DDBJ whole genome shotgun (WGS) entry which is preliminary data.</text>
</comment>
<dbReference type="InterPro" id="IPR036188">
    <property type="entry name" value="FAD/NAD-bd_sf"/>
</dbReference>
<dbReference type="RefSeq" id="WP_094264866.1">
    <property type="nucleotide sequence ID" value="NZ_NOWF01000007.1"/>
</dbReference>
<dbReference type="SUPFAM" id="SSF51905">
    <property type="entry name" value="FAD/NAD(P)-binding domain"/>
    <property type="match status" value="1"/>
</dbReference>
<evidence type="ECO:0000256" key="2">
    <source>
        <dbReference type="ARBA" id="ARBA00009410"/>
    </source>
</evidence>
<dbReference type="Gene3D" id="3.30.9.10">
    <property type="entry name" value="D-Amino Acid Oxidase, subunit A, domain 2"/>
    <property type="match status" value="1"/>
</dbReference>
<dbReference type="InterPro" id="IPR006076">
    <property type="entry name" value="FAD-dep_OxRdtase"/>
</dbReference>
<evidence type="ECO:0000256" key="4">
    <source>
        <dbReference type="ARBA" id="ARBA00023002"/>
    </source>
</evidence>
<evidence type="ECO:0000259" key="5">
    <source>
        <dbReference type="Pfam" id="PF01266"/>
    </source>
</evidence>